<protein>
    <submittedName>
        <fullName evidence="3">Uncharacterized protein</fullName>
    </submittedName>
</protein>
<keyword evidence="2" id="KW-0812">Transmembrane</keyword>
<dbReference type="Gene3D" id="1.10.287.1490">
    <property type="match status" value="1"/>
</dbReference>
<dbReference type="AlphaFoldDB" id="A0A495A582"/>
<accession>A0A495A582</accession>
<evidence type="ECO:0000313" key="3">
    <source>
        <dbReference type="EMBL" id="RKQ34263.1"/>
    </source>
</evidence>
<dbReference type="RefSeq" id="WP_121203826.1">
    <property type="nucleotide sequence ID" value="NZ_RBZP01000004.1"/>
</dbReference>
<reference evidence="3 4" key="1">
    <citation type="journal article" date="2016" name="Int. J. Syst. Evol. Microbiol.">
        <title>Oceanobacillus halophilus sp. nov., a novel moderately halophilic bacterium from a hypersaline lake.</title>
        <authorList>
            <person name="Amoozegar M.A."/>
            <person name="Bagheri M."/>
            <person name="Makhdoumi A."/>
            <person name="Nikou M.M."/>
            <person name="Fazeli S.A.S."/>
            <person name="Schumann P."/>
            <person name="Sproer C."/>
            <person name="Sanchez-Porro C."/>
            <person name="Ventosa A."/>
        </authorList>
    </citation>
    <scope>NUCLEOTIDE SEQUENCE [LARGE SCALE GENOMIC DNA]</scope>
    <source>
        <strain evidence="3 4">DSM 23996</strain>
    </source>
</reference>
<feature type="region of interest" description="Disordered" evidence="1">
    <location>
        <begin position="154"/>
        <end position="193"/>
    </location>
</feature>
<gene>
    <name evidence="3" type="ORF">D8M06_07730</name>
</gene>
<name>A0A495A582_9BACI</name>
<comment type="caution">
    <text evidence="3">The sequence shown here is derived from an EMBL/GenBank/DDBJ whole genome shotgun (WGS) entry which is preliminary data.</text>
</comment>
<dbReference type="SUPFAM" id="SSF90257">
    <property type="entry name" value="Myosin rod fragments"/>
    <property type="match status" value="1"/>
</dbReference>
<proteinExistence type="predicted"/>
<dbReference type="EMBL" id="RBZP01000004">
    <property type="protein sequence ID" value="RKQ34263.1"/>
    <property type="molecule type" value="Genomic_DNA"/>
</dbReference>
<keyword evidence="2" id="KW-0472">Membrane</keyword>
<dbReference type="Proteomes" id="UP000269301">
    <property type="component" value="Unassembled WGS sequence"/>
</dbReference>
<evidence type="ECO:0000256" key="2">
    <source>
        <dbReference type="SAM" id="Phobius"/>
    </source>
</evidence>
<feature type="transmembrane region" description="Helical" evidence="2">
    <location>
        <begin position="7"/>
        <end position="29"/>
    </location>
</feature>
<organism evidence="3 4">
    <name type="scientific">Oceanobacillus halophilus</name>
    <dbReference type="NCBI Taxonomy" id="930130"/>
    <lineage>
        <taxon>Bacteria</taxon>
        <taxon>Bacillati</taxon>
        <taxon>Bacillota</taxon>
        <taxon>Bacilli</taxon>
        <taxon>Bacillales</taxon>
        <taxon>Bacillaceae</taxon>
        <taxon>Oceanobacillus</taxon>
    </lineage>
</organism>
<keyword evidence="4" id="KW-1185">Reference proteome</keyword>
<feature type="compositionally biased region" description="Polar residues" evidence="1">
    <location>
        <begin position="182"/>
        <end position="193"/>
    </location>
</feature>
<sequence>MPTLSQVVAAGTISVITAGAITLGGMTYWNGNKTVNDAITTLQEHGNKIELYEMNENQLVAKINELKSLRDDLQTQINTLTDEGKADDEEIAGLKAEVEDYTNQITSLTDDLNTANEEIATAEDNGDKLAQRILDLEAELQNANDDITRLQEQLATTTNQTSDKEPKTDSEMAIILEEPTTEDGTTQDPVGQE</sequence>
<evidence type="ECO:0000256" key="1">
    <source>
        <dbReference type="SAM" id="MobiDB-lite"/>
    </source>
</evidence>
<keyword evidence="2" id="KW-1133">Transmembrane helix</keyword>
<evidence type="ECO:0000313" key="4">
    <source>
        <dbReference type="Proteomes" id="UP000269301"/>
    </source>
</evidence>